<comment type="similarity">
    <text evidence="4">Belongs to the helicase family. DinG subfamily.</text>
</comment>
<evidence type="ECO:0000259" key="6">
    <source>
        <dbReference type="PROSITE" id="PS51193"/>
    </source>
</evidence>
<dbReference type="InterPro" id="IPR006555">
    <property type="entry name" value="ATP-dep_Helicase_C"/>
</dbReference>
<keyword evidence="3" id="KW-0067">ATP-binding</keyword>
<dbReference type="KEGG" id="plei:Q9312_04440"/>
<keyword evidence="1" id="KW-0547">Nucleotide-binding</keyword>
<organism evidence="7 8">
    <name type="scientific">Pleionea litopenaei</name>
    <dbReference type="NCBI Taxonomy" id="3070815"/>
    <lineage>
        <taxon>Bacteria</taxon>
        <taxon>Pseudomonadati</taxon>
        <taxon>Pseudomonadota</taxon>
        <taxon>Gammaproteobacteria</taxon>
        <taxon>Oceanospirillales</taxon>
        <taxon>Pleioneaceae</taxon>
        <taxon>Pleionea</taxon>
    </lineage>
</organism>
<dbReference type="GO" id="GO:0016818">
    <property type="term" value="F:hydrolase activity, acting on acid anhydrides, in phosphorus-containing anhydrides"/>
    <property type="evidence" value="ECO:0007669"/>
    <property type="project" value="InterPro"/>
</dbReference>
<dbReference type="PANTHER" id="PTHR11472:SF34">
    <property type="entry name" value="REGULATOR OF TELOMERE ELONGATION HELICASE 1"/>
    <property type="match status" value="1"/>
</dbReference>
<keyword evidence="2 7" id="KW-0378">Hydrolase</keyword>
<evidence type="ECO:0000313" key="7">
    <source>
        <dbReference type="EMBL" id="WMS88167.1"/>
    </source>
</evidence>
<feature type="domain" description="Helicase ATP-binding" evidence="6">
    <location>
        <begin position="14"/>
        <end position="276"/>
    </location>
</feature>
<name>A0AA51RV60_9GAMM</name>
<gene>
    <name evidence="7" type="ORF">Q9312_04440</name>
</gene>
<keyword evidence="5" id="KW-0175">Coiled coil</keyword>
<dbReference type="GO" id="GO:0006281">
    <property type="term" value="P:DNA repair"/>
    <property type="evidence" value="ECO:0007669"/>
    <property type="project" value="TreeGrafter"/>
</dbReference>
<evidence type="ECO:0000313" key="8">
    <source>
        <dbReference type="Proteomes" id="UP001239782"/>
    </source>
</evidence>
<dbReference type="RefSeq" id="WP_309203371.1">
    <property type="nucleotide sequence ID" value="NZ_CP133548.1"/>
</dbReference>
<reference evidence="7 8" key="1">
    <citation type="submission" date="2023-08" db="EMBL/GenBank/DDBJ databases">
        <title>Pleionea litopenaei sp. nov., isolated from stomach of juvenile Litopenaeus vannamei.</title>
        <authorList>
            <person name="Rho A.M."/>
            <person name="Hwang C.Y."/>
        </authorList>
    </citation>
    <scope>NUCLEOTIDE SEQUENCE [LARGE SCALE GENOMIC DNA]</scope>
    <source>
        <strain evidence="7 8">HL-JVS1</strain>
    </source>
</reference>
<dbReference type="Proteomes" id="UP001239782">
    <property type="component" value="Chromosome"/>
</dbReference>
<evidence type="ECO:0000256" key="3">
    <source>
        <dbReference type="ARBA" id="ARBA00022840"/>
    </source>
</evidence>
<keyword evidence="7" id="KW-0347">Helicase</keyword>
<evidence type="ECO:0000256" key="1">
    <source>
        <dbReference type="ARBA" id="ARBA00022741"/>
    </source>
</evidence>
<dbReference type="Pfam" id="PF13307">
    <property type="entry name" value="Helicase_C_2"/>
    <property type="match status" value="1"/>
</dbReference>
<dbReference type="InterPro" id="IPR014013">
    <property type="entry name" value="Helic_SF1/SF2_ATP-bd_DinG/Rad3"/>
</dbReference>
<dbReference type="EMBL" id="CP133548">
    <property type="protein sequence ID" value="WMS88167.1"/>
    <property type="molecule type" value="Genomic_DNA"/>
</dbReference>
<dbReference type="GO" id="GO:0003678">
    <property type="term" value="F:DNA helicase activity"/>
    <property type="evidence" value="ECO:0007669"/>
    <property type="project" value="UniProtKB-EC"/>
</dbReference>
<evidence type="ECO:0000256" key="4">
    <source>
        <dbReference type="ARBA" id="ARBA00038058"/>
    </source>
</evidence>
<dbReference type="GO" id="GO:0003676">
    <property type="term" value="F:nucleic acid binding"/>
    <property type="evidence" value="ECO:0007669"/>
    <property type="project" value="InterPro"/>
</dbReference>
<dbReference type="SUPFAM" id="SSF52540">
    <property type="entry name" value="P-loop containing nucleoside triphosphate hydrolases"/>
    <property type="match status" value="2"/>
</dbReference>
<dbReference type="InterPro" id="IPR045028">
    <property type="entry name" value="DinG/Rad3-like"/>
</dbReference>
<keyword evidence="8" id="KW-1185">Reference proteome</keyword>
<dbReference type="PROSITE" id="PS51193">
    <property type="entry name" value="HELICASE_ATP_BIND_2"/>
    <property type="match status" value="1"/>
</dbReference>
<dbReference type="SMART" id="SM00491">
    <property type="entry name" value="HELICc2"/>
    <property type="match status" value="1"/>
</dbReference>
<evidence type="ECO:0000256" key="5">
    <source>
        <dbReference type="SAM" id="Coils"/>
    </source>
</evidence>
<dbReference type="AlphaFoldDB" id="A0AA51RV60"/>
<proteinExistence type="inferred from homology"/>
<sequence>MKEHVRFLLSQQGPFAEKISGYQERESQMIMAEAVASAMENSSIELIEAGTGTGKTFAYLVPAMQFEGKTIIATGTRNLQDQLFLKDLPTVIRATGKTRKLALLKGRQNYLCLYRLESNLQSAHFVNKAIVEDIVKIREWSRKTTDGDLSQISFIQEDSAAIPFVTSTADNCLGSECSAYQDCFVAKARKHAMDSDIIVVNHHLLMADVALKRDGFGELLPKADAYIIDEAHQLPDIATMFFGQALSSRQLMELARDSEQAYRTEATDCPDLSEAAAQLEKASADLRIAMGEEVARDFWRLYRERAEIAEHFDQLLSALARLCDVLKEQAIRSRDLENLYERAEELHQKAGLFTEEDESEYVQWLEVYRKSFTLNATPLSIAQKFRQAMKGYKEAAWIMTSATLAVNEDFGFFERKLGLFDAQRMVLPSPFNYQEQALLYVPRYLKNPAASDYTQSFLAAMIPLMTIAKGRTFLLFTSHRALNEAAELLQSHHEFQLFVQGQASKAYLLEKFRKTPNSVLLGTFSFWEGVDVAGDALSLVAIDKLPFVSPGDPVNQARIDAMRREKRDAFGQFQLPDAIIALKQGAGRLIRNVTDRGVLVIGDPRIVGRQYGQKFMADLPPMIPTRNSALVEEFLSQL</sequence>
<dbReference type="GO" id="GO:0005524">
    <property type="term" value="F:ATP binding"/>
    <property type="evidence" value="ECO:0007669"/>
    <property type="project" value="UniProtKB-KW"/>
</dbReference>
<feature type="coiled-coil region" evidence="5">
    <location>
        <begin position="326"/>
        <end position="356"/>
    </location>
</feature>
<dbReference type="EC" id="3.6.4.12" evidence="7"/>
<protein>
    <submittedName>
        <fullName evidence="7">ATP-dependent DNA helicase</fullName>
        <ecNumber evidence="7">3.6.4.12</ecNumber>
    </submittedName>
</protein>
<evidence type="ECO:0000256" key="2">
    <source>
        <dbReference type="ARBA" id="ARBA00022801"/>
    </source>
</evidence>
<accession>A0AA51RV60</accession>
<dbReference type="InterPro" id="IPR027417">
    <property type="entry name" value="P-loop_NTPase"/>
</dbReference>
<dbReference type="Gene3D" id="3.40.50.300">
    <property type="entry name" value="P-loop containing nucleotide triphosphate hydrolases"/>
    <property type="match status" value="2"/>
</dbReference>
<dbReference type="PANTHER" id="PTHR11472">
    <property type="entry name" value="DNA REPAIR DEAD HELICASE RAD3/XP-D SUBFAMILY MEMBER"/>
    <property type="match status" value="1"/>
</dbReference>